<feature type="compositionally biased region" description="Low complexity" evidence="1">
    <location>
        <begin position="157"/>
        <end position="175"/>
    </location>
</feature>
<evidence type="ECO:0000313" key="3">
    <source>
        <dbReference type="EMBL" id="GFR11220.1"/>
    </source>
</evidence>
<accession>A0A8X6IU72</accession>
<evidence type="ECO:0000259" key="2">
    <source>
        <dbReference type="SMART" id="SM00343"/>
    </source>
</evidence>
<dbReference type="InterPro" id="IPR001878">
    <property type="entry name" value="Znf_CCHC"/>
</dbReference>
<dbReference type="Gene3D" id="4.10.60.10">
    <property type="entry name" value="Zinc finger, CCHC-type"/>
    <property type="match status" value="1"/>
</dbReference>
<feature type="domain" description="CCHC-type" evidence="2">
    <location>
        <begin position="28"/>
        <end position="43"/>
    </location>
</feature>
<dbReference type="SMART" id="SM00343">
    <property type="entry name" value="ZnF_C2HC"/>
    <property type="match status" value="2"/>
</dbReference>
<sequence>MRRKYGPAQCYRCQGFFHSSKFCSRNPKCVKCGKPHLTRDCTKTKEEEPSCCHCQSKHPVNYIGCPRNPLNKPPPPPKVNYWERAKKRNEMQAAAKARATLSTQTNIQAEATTSSIQGQSTPSAPKTQVTSSSHQTHVTPSSLQPQANLPPMQIINQTQETSSSQQTTHSSPTEPAKTSMKNQDPPSLMYTFSQVNDPKVQEMIDVVQQFIAISKSNKPRAQRAMEIFSLLRTKF</sequence>
<protein>
    <recommendedName>
        <fullName evidence="2">CCHC-type domain-containing protein</fullName>
    </recommendedName>
</protein>
<dbReference type="OrthoDB" id="8123891at2759"/>
<comment type="caution">
    <text evidence="3">The sequence shown here is derived from an EMBL/GenBank/DDBJ whole genome shotgun (WGS) entry which is preliminary data.</text>
</comment>
<dbReference type="GO" id="GO:0003676">
    <property type="term" value="F:nucleic acid binding"/>
    <property type="evidence" value="ECO:0007669"/>
    <property type="project" value="InterPro"/>
</dbReference>
<gene>
    <name evidence="3" type="primary">AVEN_8216_1</name>
    <name evidence="3" type="ORF">TNCT_565111</name>
</gene>
<dbReference type="AlphaFoldDB" id="A0A8X6IU72"/>
<dbReference type="Proteomes" id="UP000887116">
    <property type="component" value="Unassembled WGS sequence"/>
</dbReference>
<evidence type="ECO:0000313" key="4">
    <source>
        <dbReference type="Proteomes" id="UP000887116"/>
    </source>
</evidence>
<name>A0A8X6IU72_TRICU</name>
<keyword evidence="4" id="KW-1185">Reference proteome</keyword>
<feature type="compositionally biased region" description="Polar residues" evidence="1">
    <location>
        <begin position="100"/>
        <end position="147"/>
    </location>
</feature>
<dbReference type="GO" id="GO:0008270">
    <property type="term" value="F:zinc ion binding"/>
    <property type="evidence" value="ECO:0007669"/>
    <property type="project" value="InterPro"/>
</dbReference>
<evidence type="ECO:0000256" key="1">
    <source>
        <dbReference type="SAM" id="MobiDB-lite"/>
    </source>
</evidence>
<organism evidence="3 4">
    <name type="scientific">Trichonephila clavata</name>
    <name type="common">Joro spider</name>
    <name type="synonym">Nephila clavata</name>
    <dbReference type="NCBI Taxonomy" id="2740835"/>
    <lineage>
        <taxon>Eukaryota</taxon>
        <taxon>Metazoa</taxon>
        <taxon>Ecdysozoa</taxon>
        <taxon>Arthropoda</taxon>
        <taxon>Chelicerata</taxon>
        <taxon>Arachnida</taxon>
        <taxon>Araneae</taxon>
        <taxon>Araneomorphae</taxon>
        <taxon>Entelegynae</taxon>
        <taxon>Araneoidea</taxon>
        <taxon>Nephilidae</taxon>
        <taxon>Trichonephila</taxon>
    </lineage>
</organism>
<feature type="domain" description="CCHC-type" evidence="2">
    <location>
        <begin position="9"/>
        <end position="25"/>
    </location>
</feature>
<proteinExistence type="predicted"/>
<reference evidence="3" key="1">
    <citation type="submission" date="2020-07" db="EMBL/GenBank/DDBJ databases">
        <title>Multicomponent nature underlies the extraordinary mechanical properties of spider dragline silk.</title>
        <authorList>
            <person name="Kono N."/>
            <person name="Nakamura H."/>
            <person name="Mori M."/>
            <person name="Yoshida Y."/>
            <person name="Ohtoshi R."/>
            <person name="Malay A.D."/>
            <person name="Moran D.A.P."/>
            <person name="Tomita M."/>
            <person name="Numata K."/>
            <person name="Arakawa K."/>
        </authorList>
    </citation>
    <scope>NUCLEOTIDE SEQUENCE</scope>
</reference>
<feature type="region of interest" description="Disordered" evidence="1">
    <location>
        <begin position="89"/>
        <end position="187"/>
    </location>
</feature>
<dbReference type="EMBL" id="BMAO01016798">
    <property type="protein sequence ID" value="GFR11220.1"/>
    <property type="molecule type" value="Genomic_DNA"/>
</dbReference>